<protein>
    <submittedName>
        <fullName evidence="1">Uncharacterized protein</fullName>
    </submittedName>
</protein>
<dbReference type="Proteomes" id="UP001139981">
    <property type="component" value="Unassembled WGS sequence"/>
</dbReference>
<evidence type="ECO:0000313" key="2">
    <source>
        <dbReference type="Proteomes" id="UP001139981"/>
    </source>
</evidence>
<organism evidence="1 2">
    <name type="scientific">Coemansia aciculifera</name>
    <dbReference type="NCBI Taxonomy" id="417176"/>
    <lineage>
        <taxon>Eukaryota</taxon>
        <taxon>Fungi</taxon>
        <taxon>Fungi incertae sedis</taxon>
        <taxon>Zoopagomycota</taxon>
        <taxon>Kickxellomycotina</taxon>
        <taxon>Kickxellomycetes</taxon>
        <taxon>Kickxellales</taxon>
        <taxon>Kickxellaceae</taxon>
        <taxon>Coemansia</taxon>
    </lineage>
</organism>
<keyword evidence="2" id="KW-1185">Reference proteome</keyword>
<accession>A0ACC1LTB0</accession>
<gene>
    <name evidence="1" type="ORF">IWW38_006338</name>
</gene>
<dbReference type="EMBL" id="JANBVB010003557">
    <property type="protein sequence ID" value="KAJ2878374.1"/>
    <property type="molecule type" value="Genomic_DNA"/>
</dbReference>
<feature type="non-terminal residue" evidence="1">
    <location>
        <position position="290"/>
    </location>
</feature>
<reference evidence="1" key="1">
    <citation type="submission" date="2022-07" db="EMBL/GenBank/DDBJ databases">
        <title>Phylogenomic reconstructions and comparative analyses of Kickxellomycotina fungi.</title>
        <authorList>
            <person name="Reynolds N.K."/>
            <person name="Stajich J.E."/>
            <person name="Barry K."/>
            <person name="Grigoriev I.V."/>
            <person name="Crous P."/>
            <person name="Smith M.E."/>
        </authorList>
    </citation>
    <scope>NUCLEOTIDE SEQUENCE</scope>
    <source>
        <strain evidence="1">CBS 190363</strain>
    </source>
</reference>
<evidence type="ECO:0000313" key="1">
    <source>
        <dbReference type="EMBL" id="KAJ2878374.1"/>
    </source>
</evidence>
<name>A0ACC1LTB0_9FUNG</name>
<comment type="caution">
    <text evidence="1">The sequence shown here is derived from an EMBL/GenBank/DDBJ whole genome shotgun (WGS) entry which is preliminary data.</text>
</comment>
<sequence>MQATNLGQQGHSTPVQAAVQGTPGTLWRGTLVWESTPSTNVKHESFCQIAAFVIPSINYTAQELNLSEWPEQMRVRLTMGASEGFAENCVRSGIQMVRIGPSPNADQDALKYFEDFCATMRDKHLYALAHSGPEKPTTPFVGIFLTYFKNHLVGLPFFHRPITDAVMVMLQQHALPGNAIHQHQTTGGGVLPHMTPQPPAAAGLPAAGVSGASVAAALLARNASLASAAQQSAAAQQQIMSPQQGVAVRPNLSSPGVVNATPNNQNSNQNNAMLSVAEVLHSRLTLEQME</sequence>
<proteinExistence type="predicted"/>